<dbReference type="AlphaFoldDB" id="A0A1M5WF30"/>
<proteinExistence type="predicted"/>
<dbReference type="InterPro" id="IPR036390">
    <property type="entry name" value="WH_DNA-bd_sf"/>
</dbReference>
<dbReference type="InterPro" id="IPR012906">
    <property type="entry name" value="PaaX-like_N"/>
</dbReference>
<dbReference type="Gene3D" id="1.20.58.1460">
    <property type="match status" value="1"/>
</dbReference>
<dbReference type="SUPFAM" id="SSF46785">
    <property type="entry name" value="Winged helix' DNA-binding domain"/>
    <property type="match status" value="1"/>
</dbReference>
<dbReference type="PANTHER" id="PTHR30319">
    <property type="entry name" value="PHENYLACETIC ACID REGULATOR-RELATED TRANSCRIPTIONAL REPRESSOR"/>
    <property type="match status" value="1"/>
</dbReference>
<dbReference type="STRING" id="996342.SAMN05443551_3428"/>
<sequence>MKSADFDHLIHRLLGQTPPRVWSLLVTMFGDLALAPDARLSGACVNALTAAIGIKPEATRVALHRLRKEGWIESQRVGRQSRYGLTNLGRSETQAARPRVYATGSPDTYPVVALDDPSTAMVAEDKGLGHTTVRIGPHCVVTLDTARADTDLVLTMTPSDRVPNWVAEKLCPTEVQTASAALETRFRSLVDTHELAALTVLQRTALRVSVVHEWRRLILRVPDFPDHLFSEGWRGPACRGLLHDLLTALPAPNLSDLEDHLGDT</sequence>
<dbReference type="EMBL" id="FQXC01000004">
    <property type="protein sequence ID" value="SHH86037.1"/>
    <property type="molecule type" value="Genomic_DNA"/>
</dbReference>
<evidence type="ECO:0000259" key="2">
    <source>
        <dbReference type="Pfam" id="PF08223"/>
    </source>
</evidence>
<dbReference type="Gene3D" id="3.30.70.2670">
    <property type="match status" value="1"/>
</dbReference>
<accession>A0A1M5WF30</accession>
<reference evidence="3 4" key="1">
    <citation type="submission" date="2016-11" db="EMBL/GenBank/DDBJ databases">
        <authorList>
            <person name="Jaros S."/>
            <person name="Januszkiewicz K."/>
            <person name="Wedrychowicz H."/>
        </authorList>
    </citation>
    <scope>NUCLEOTIDE SEQUENCE [LARGE SCALE GENOMIC DNA]</scope>
    <source>
        <strain evidence="3 4">DSM 29431</strain>
    </source>
</reference>
<name>A0A1M5WF30_9RHOB</name>
<keyword evidence="4" id="KW-1185">Reference proteome</keyword>
<organism evidence="3 4">
    <name type="scientific">Marivita hallyeonensis</name>
    <dbReference type="NCBI Taxonomy" id="996342"/>
    <lineage>
        <taxon>Bacteria</taxon>
        <taxon>Pseudomonadati</taxon>
        <taxon>Pseudomonadota</taxon>
        <taxon>Alphaproteobacteria</taxon>
        <taxon>Rhodobacterales</taxon>
        <taxon>Roseobacteraceae</taxon>
        <taxon>Marivita</taxon>
    </lineage>
</organism>
<protein>
    <submittedName>
        <fullName evidence="3">Transcriptional regulator, PaaX family</fullName>
    </submittedName>
</protein>
<dbReference type="GO" id="GO:0006351">
    <property type="term" value="P:DNA-templated transcription"/>
    <property type="evidence" value="ECO:0007669"/>
    <property type="project" value="TreeGrafter"/>
</dbReference>
<dbReference type="Pfam" id="PF08223">
    <property type="entry name" value="PaaX_C"/>
    <property type="match status" value="1"/>
</dbReference>
<evidence type="ECO:0000313" key="3">
    <source>
        <dbReference type="EMBL" id="SHH86037.1"/>
    </source>
</evidence>
<dbReference type="Pfam" id="PF07848">
    <property type="entry name" value="PaaX"/>
    <property type="match status" value="1"/>
</dbReference>
<gene>
    <name evidence="3" type="ORF">SAMN05443551_3428</name>
</gene>
<dbReference type="OrthoDB" id="2270427at2"/>
<dbReference type="InterPro" id="IPR036388">
    <property type="entry name" value="WH-like_DNA-bd_sf"/>
</dbReference>
<dbReference type="Gene3D" id="1.10.10.10">
    <property type="entry name" value="Winged helix-like DNA-binding domain superfamily/Winged helix DNA-binding domain"/>
    <property type="match status" value="1"/>
</dbReference>
<feature type="domain" description="Transcriptional repressor PaaX-like N-terminal" evidence="1">
    <location>
        <begin position="22"/>
        <end position="87"/>
    </location>
</feature>
<dbReference type="RefSeq" id="WP_072779251.1">
    <property type="nucleotide sequence ID" value="NZ_FQXC01000004.1"/>
</dbReference>
<evidence type="ECO:0000313" key="4">
    <source>
        <dbReference type="Proteomes" id="UP000184221"/>
    </source>
</evidence>
<dbReference type="InterPro" id="IPR013225">
    <property type="entry name" value="PaaX_C"/>
</dbReference>
<feature type="domain" description="Transcriptional repressor PaaX-like C-terminal" evidence="2">
    <location>
        <begin position="183"/>
        <end position="249"/>
    </location>
</feature>
<evidence type="ECO:0000259" key="1">
    <source>
        <dbReference type="Pfam" id="PF07848"/>
    </source>
</evidence>
<dbReference type="PANTHER" id="PTHR30319:SF1">
    <property type="entry name" value="TRANSCRIPTIONAL REPRESSOR PAAX"/>
    <property type="match status" value="1"/>
</dbReference>
<dbReference type="Proteomes" id="UP000184221">
    <property type="component" value="Unassembled WGS sequence"/>
</dbReference>